<reference evidence="2" key="1">
    <citation type="submission" date="2016-02" db="EMBL/GenBank/DDBJ databases">
        <title>Draft genome sequence of Microdochium bolleyi, a fungal endophyte of beachgrass.</title>
        <authorList>
            <consortium name="DOE Joint Genome Institute"/>
            <person name="David A.S."/>
            <person name="May G."/>
            <person name="Haridas S."/>
            <person name="Lim J."/>
            <person name="Wang M."/>
            <person name="Labutti K."/>
            <person name="Lipzen A."/>
            <person name="Barry K."/>
            <person name="Grigoriev I.V."/>
        </authorList>
    </citation>
    <scope>NUCLEOTIDE SEQUENCE [LARGE SCALE GENOMIC DNA]</scope>
    <source>
        <strain evidence="2">J235TASD1</strain>
    </source>
</reference>
<dbReference type="Proteomes" id="UP000070501">
    <property type="component" value="Unassembled WGS sequence"/>
</dbReference>
<keyword evidence="2" id="KW-1185">Reference proteome</keyword>
<accession>A0A136IN90</accession>
<dbReference type="InParanoid" id="A0A136IN90"/>
<dbReference type="AlphaFoldDB" id="A0A136IN90"/>
<organism evidence="1 2">
    <name type="scientific">Microdochium bolleyi</name>
    <dbReference type="NCBI Taxonomy" id="196109"/>
    <lineage>
        <taxon>Eukaryota</taxon>
        <taxon>Fungi</taxon>
        <taxon>Dikarya</taxon>
        <taxon>Ascomycota</taxon>
        <taxon>Pezizomycotina</taxon>
        <taxon>Sordariomycetes</taxon>
        <taxon>Xylariomycetidae</taxon>
        <taxon>Xylariales</taxon>
        <taxon>Microdochiaceae</taxon>
        <taxon>Microdochium</taxon>
    </lineage>
</organism>
<evidence type="ECO:0000313" key="1">
    <source>
        <dbReference type="EMBL" id="KXJ86416.1"/>
    </source>
</evidence>
<dbReference type="OrthoDB" id="5245242at2759"/>
<protein>
    <submittedName>
        <fullName evidence="1">Uncharacterized protein</fullName>
    </submittedName>
</protein>
<evidence type="ECO:0000313" key="2">
    <source>
        <dbReference type="Proteomes" id="UP000070501"/>
    </source>
</evidence>
<sequence>MIATFAALLADSAILKKDMESLDHLWDARVWLPGSVTATLPPLCTIYPLSHQIPDGTPLDATLFRARGDNDLDANYPRHSVLRECVIVAHPSLSIVLDDGSTLKSLHCPSGSRIQFGRPPRTPVYVALSSLPPLDQSVMLDDALMLPWDTRTLFPAPVVVGVGGITLLADTFIPAPMFLTGDMVTRGFIDLPSPLIHEQDWLLDMFEVPTGSRLHEGTVLPWGTRLPAGIILRRGTIVPAGTQLPDYTVLPPMTLLPRGTLLPEGLVLPRGTRAPESVVQMIEESRGPDFGYHTPPLPRVLAQILGLLPWDEYS</sequence>
<dbReference type="EMBL" id="KQ964268">
    <property type="protein sequence ID" value="KXJ86416.1"/>
    <property type="molecule type" value="Genomic_DNA"/>
</dbReference>
<gene>
    <name evidence="1" type="ORF">Micbo1qcDRAFT_209108</name>
</gene>
<proteinExistence type="predicted"/>
<dbReference type="STRING" id="196109.A0A136IN90"/>
<name>A0A136IN90_9PEZI</name>